<proteinExistence type="predicted"/>
<sequence>MMISCEKAALICNKIQYREATSMEKMKLKFHLLLCKNCPEFSRRNSRLTSLCQKADLQSLTQEDKRRMKQLLKEES</sequence>
<organism evidence="1 2">
    <name type="scientific">Pricia antarctica</name>
    <dbReference type="NCBI Taxonomy" id="641691"/>
    <lineage>
        <taxon>Bacteria</taxon>
        <taxon>Pseudomonadati</taxon>
        <taxon>Bacteroidota</taxon>
        <taxon>Flavobacteriia</taxon>
        <taxon>Flavobacteriales</taxon>
        <taxon>Flavobacteriaceae</taxon>
        <taxon>Pricia</taxon>
    </lineage>
</organism>
<keyword evidence="2" id="KW-1185">Reference proteome</keyword>
<reference evidence="1 2" key="1">
    <citation type="submission" date="2016-10" db="EMBL/GenBank/DDBJ databases">
        <authorList>
            <person name="de Groot N.N."/>
        </authorList>
    </citation>
    <scope>NUCLEOTIDE SEQUENCE [LARGE SCALE GENOMIC DNA]</scope>
    <source>
        <strain evidence="1 2">DSM 23421</strain>
    </source>
</reference>
<gene>
    <name evidence="1" type="ORF">SAMN05421636_103276</name>
</gene>
<dbReference type="EMBL" id="FNAO01000003">
    <property type="protein sequence ID" value="SDE10990.1"/>
    <property type="molecule type" value="Genomic_DNA"/>
</dbReference>
<evidence type="ECO:0000313" key="1">
    <source>
        <dbReference type="EMBL" id="SDE10990.1"/>
    </source>
</evidence>
<name>A0A1G7A882_9FLAO</name>
<protein>
    <recommendedName>
        <fullName evidence="3">Zinc-finger</fullName>
    </recommendedName>
</protein>
<dbReference type="RefSeq" id="WP_245726463.1">
    <property type="nucleotide sequence ID" value="NZ_FNAO01000003.1"/>
</dbReference>
<evidence type="ECO:0008006" key="3">
    <source>
        <dbReference type="Google" id="ProtNLM"/>
    </source>
</evidence>
<dbReference type="AlphaFoldDB" id="A0A1G7A882"/>
<accession>A0A1G7A882</accession>
<evidence type="ECO:0000313" key="2">
    <source>
        <dbReference type="Proteomes" id="UP000199109"/>
    </source>
</evidence>
<dbReference type="Proteomes" id="UP000199109">
    <property type="component" value="Unassembled WGS sequence"/>
</dbReference>
<dbReference type="STRING" id="641691.SAMN05421636_103276"/>